<dbReference type="GO" id="GO:0008961">
    <property type="term" value="F:phosphatidylglycerol-prolipoprotein diacylglyceryl transferase activity"/>
    <property type="evidence" value="ECO:0007669"/>
    <property type="project" value="InterPro"/>
</dbReference>
<dbReference type="EMBL" id="BMDO01000006">
    <property type="protein sequence ID" value="GGI51318.1"/>
    <property type="molecule type" value="Genomic_DNA"/>
</dbReference>
<evidence type="ECO:0000256" key="6">
    <source>
        <dbReference type="ARBA" id="ARBA00023136"/>
    </source>
</evidence>
<keyword evidence="2" id="KW-1003">Cell membrane</keyword>
<feature type="transmembrane region" description="Helical" evidence="7">
    <location>
        <begin position="82"/>
        <end position="103"/>
    </location>
</feature>
<reference evidence="8" key="2">
    <citation type="submission" date="2020-09" db="EMBL/GenBank/DDBJ databases">
        <authorList>
            <person name="Sun Q."/>
            <person name="Sedlacek I."/>
        </authorList>
    </citation>
    <scope>NUCLEOTIDE SEQUENCE</scope>
    <source>
        <strain evidence="8">CCM 8711</strain>
    </source>
</reference>
<dbReference type="Pfam" id="PF01790">
    <property type="entry name" value="LGT"/>
    <property type="match status" value="1"/>
</dbReference>
<proteinExistence type="inferred from homology"/>
<feature type="transmembrane region" description="Helical" evidence="7">
    <location>
        <begin position="130"/>
        <end position="147"/>
    </location>
</feature>
<keyword evidence="4 7" id="KW-0812">Transmembrane</keyword>
<dbReference type="PANTHER" id="PTHR30589">
    <property type="entry name" value="PROLIPOPROTEIN DIACYLGLYCERYL TRANSFERASE"/>
    <property type="match status" value="1"/>
</dbReference>
<feature type="transmembrane region" description="Helical" evidence="7">
    <location>
        <begin position="15"/>
        <end position="35"/>
    </location>
</feature>
<feature type="transmembrane region" description="Helical" evidence="7">
    <location>
        <begin position="47"/>
        <end position="70"/>
    </location>
</feature>
<name>A0A917N1Y6_9SPHI</name>
<dbReference type="Proteomes" id="UP000662074">
    <property type="component" value="Unassembled WGS sequence"/>
</dbReference>
<keyword evidence="6 7" id="KW-0472">Membrane</keyword>
<dbReference type="AlphaFoldDB" id="A0A917N1Y6"/>
<reference evidence="8" key="1">
    <citation type="journal article" date="2014" name="Int. J. Syst. Evol. Microbiol.">
        <title>Complete genome sequence of Corynebacterium casei LMG S-19264T (=DSM 44701T), isolated from a smear-ripened cheese.</title>
        <authorList>
            <consortium name="US DOE Joint Genome Institute (JGI-PGF)"/>
            <person name="Walter F."/>
            <person name="Albersmeier A."/>
            <person name="Kalinowski J."/>
            <person name="Ruckert C."/>
        </authorList>
    </citation>
    <scope>NUCLEOTIDE SEQUENCE</scope>
    <source>
        <strain evidence="8">CCM 8711</strain>
    </source>
</reference>
<evidence type="ECO:0000256" key="1">
    <source>
        <dbReference type="ARBA" id="ARBA00007150"/>
    </source>
</evidence>
<evidence type="ECO:0008006" key="10">
    <source>
        <dbReference type="Google" id="ProtNLM"/>
    </source>
</evidence>
<dbReference type="GO" id="GO:0042158">
    <property type="term" value="P:lipoprotein biosynthetic process"/>
    <property type="evidence" value="ECO:0007669"/>
    <property type="project" value="InterPro"/>
</dbReference>
<gene>
    <name evidence="8" type="ORF">GCM10011425_25300</name>
</gene>
<evidence type="ECO:0000256" key="2">
    <source>
        <dbReference type="ARBA" id="ARBA00022475"/>
    </source>
</evidence>
<comment type="similarity">
    <text evidence="1">Belongs to the Lgt family.</text>
</comment>
<keyword evidence="9" id="KW-1185">Reference proteome</keyword>
<feature type="transmembrane region" description="Helical" evidence="7">
    <location>
        <begin position="182"/>
        <end position="201"/>
    </location>
</feature>
<keyword evidence="3" id="KW-0808">Transferase</keyword>
<keyword evidence="5 7" id="KW-1133">Transmembrane helix</keyword>
<sequence length="215" mass="23792">MRKNEKDTISDNHRMIIFVGAAIGAFLGSHCLGILEQPQKLSQMDWMYFMANTTIIGGLLGGLLGVELTKKQIGVTVSSGDLMVYPIIVSMIIGRTGCFLAGLTDGTYGTPSNLPWAINLGDGVPRHPTSLYEMLFWVLLWLALAGLEKRYELANGARFKILMVGYLIFRFCIEFIKPGFVFNFGLSVLQLASLAGLAYYYKVILYPSKNLKAYA</sequence>
<evidence type="ECO:0000256" key="7">
    <source>
        <dbReference type="SAM" id="Phobius"/>
    </source>
</evidence>
<evidence type="ECO:0000256" key="3">
    <source>
        <dbReference type="ARBA" id="ARBA00022679"/>
    </source>
</evidence>
<dbReference type="GO" id="GO:0005886">
    <property type="term" value="C:plasma membrane"/>
    <property type="evidence" value="ECO:0007669"/>
    <property type="project" value="InterPro"/>
</dbReference>
<comment type="caution">
    <text evidence="8">The sequence shown here is derived from an EMBL/GenBank/DDBJ whole genome shotgun (WGS) entry which is preliminary data.</text>
</comment>
<dbReference type="InterPro" id="IPR001640">
    <property type="entry name" value="Lgt"/>
</dbReference>
<evidence type="ECO:0000313" key="8">
    <source>
        <dbReference type="EMBL" id="GGI51318.1"/>
    </source>
</evidence>
<protein>
    <recommendedName>
        <fullName evidence="10">Diacylglyceryl transferase</fullName>
    </recommendedName>
</protein>
<organism evidence="8 9">
    <name type="scientific">Mucilaginibacter galii</name>
    <dbReference type="NCBI Taxonomy" id="2005073"/>
    <lineage>
        <taxon>Bacteria</taxon>
        <taxon>Pseudomonadati</taxon>
        <taxon>Bacteroidota</taxon>
        <taxon>Sphingobacteriia</taxon>
        <taxon>Sphingobacteriales</taxon>
        <taxon>Sphingobacteriaceae</taxon>
        <taxon>Mucilaginibacter</taxon>
    </lineage>
</organism>
<evidence type="ECO:0000313" key="9">
    <source>
        <dbReference type="Proteomes" id="UP000662074"/>
    </source>
</evidence>
<evidence type="ECO:0000256" key="4">
    <source>
        <dbReference type="ARBA" id="ARBA00022692"/>
    </source>
</evidence>
<dbReference type="PANTHER" id="PTHR30589:SF0">
    <property type="entry name" value="PHOSPHATIDYLGLYCEROL--PROLIPOPROTEIN DIACYLGLYCERYL TRANSFERASE"/>
    <property type="match status" value="1"/>
</dbReference>
<evidence type="ECO:0000256" key="5">
    <source>
        <dbReference type="ARBA" id="ARBA00022989"/>
    </source>
</evidence>
<accession>A0A917N1Y6</accession>